<comment type="subcellular location">
    <subcellularLocation>
        <location evidence="1">Membrane</location>
        <topology evidence="1">Multi-pass membrane protein</topology>
    </subcellularLocation>
</comment>
<dbReference type="InParanoid" id="K1QDK8"/>
<dbReference type="GO" id="GO:0016020">
    <property type="term" value="C:membrane"/>
    <property type="evidence" value="ECO:0007669"/>
    <property type="project" value="UniProtKB-SubCell"/>
</dbReference>
<dbReference type="GO" id="GO:0030992">
    <property type="term" value="C:intraciliary transport particle B"/>
    <property type="evidence" value="ECO:0007669"/>
    <property type="project" value="InterPro"/>
</dbReference>
<keyword evidence="6" id="KW-0966">Cell projection</keyword>
<dbReference type="InterPro" id="IPR029602">
    <property type="entry name" value="IFT74"/>
</dbReference>
<dbReference type="InterPro" id="IPR006634">
    <property type="entry name" value="TLC-dom"/>
</dbReference>
<dbReference type="PROSITE" id="PS50922">
    <property type="entry name" value="TLC"/>
    <property type="match status" value="1"/>
</dbReference>
<name>K1QDK8_MAGGI</name>
<dbReference type="PANTHER" id="PTHR31432">
    <property type="entry name" value="INTRAFLAGELLAR TRANSPORT PROTEIN 74 HOMOLOG"/>
    <property type="match status" value="1"/>
</dbReference>
<evidence type="ECO:0000256" key="4">
    <source>
        <dbReference type="ARBA" id="ARBA00023136"/>
    </source>
</evidence>
<dbReference type="PANTHER" id="PTHR31432:SF0">
    <property type="entry name" value="INTRAFLAGELLAR TRANSPORT PROTEIN 74 HOMOLOG"/>
    <property type="match status" value="1"/>
</dbReference>
<dbReference type="GO" id="GO:0035735">
    <property type="term" value="P:intraciliary transport involved in cilium assembly"/>
    <property type="evidence" value="ECO:0007669"/>
    <property type="project" value="TreeGrafter"/>
</dbReference>
<keyword evidence="3" id="KW-1133">Transmembrane helix</keyword>
<keyword evidence="6" id="KW-0282">Flagellum</keyword>
<dbReference type="SMR" id="K1QDK8"/>
<dbReference type="AlphaFoldDB" id="K1QDK8"/>
<keyword evidence="4 5" id="KW-0472">Membrane</keyword>
<proteinExistence type="predicted"/>
<dbReference type="GO" id="GO:0048487">
    <property type="term" value="F:beta-tubulin binding"/>
    <property type="evidence" value="ECO:0007669"/>
    <property type="project" value="InterPro"/>
</dbReference>
<organism evidence="6">
    <name type="scientific">Magallana gigas</name>
    <name type="common">Pacific oyster</name>
    <name type="synonym">Crassostrea gigas</name>
    <dbReference type="NCBI Taxonomy" id="29159"/>
    <lineage>
        <taxon>Eukaryota</taxon>
        <taxon>Metazoa</taxon>
        <taxon>Spiralia</taxon>
        <taxon>Lophotrochozoa</taxon>
        <taxon>Mollusca</taxon>
        <taxon>Bivalvia</taxon>
        <taxon>Autobranchia</taxon>
        <taxon>Pteriomorphia</taxon>
        <taxon>Ostreida</taxon>
        <taxon>Ostreoidea</taxon>
        <taxon>Ostreidae</taxon>
        <taxon>Magallana</taxon>
    </lineage>
</organism>
<accession>K1QDK8</accession>
<reference evidence="6" key="1">
    <citation type="journal article" date="2012" name="Nature">
        <title>The oyster genome reveals stress adaptation and complexity of shell formation.</title>
        <authorList>
            <person name="Zhang G."/>
            <person name="Fang X."/>
            <person name="Guo X."/>
            <person name="Li L."/>
            <person name="Luo R."/>
            <person name="Xu F."/>
            <person name="Yang P."/>
            <person name="Zhang L."/>
            <person name="Wang X."/>
            <person name="Qi H."/>
            <person name="Xiong Z."/>
            <person name="Que H."/>
            <person name="Xie Y."/>
            <person name="Holland P.W."/>
            <person name="Paps J."/>
            <person name="Zhu Y."/>
            <person name="Wu F."/>
            <person name="Chen Y."/>
            <person name="Wang J."/>
            <person name="Peng C."/>
            <person name="Meng J."/>
            <person name="Yang L."/>
            <person name="Liu J."/>
            <person name="Wen B."/>
            <person name="Zhang N."/>
            <person name="Huang Z."/>
            <person name="Zhu Q."/>
            <person name="Feng Y."/>
            <person name="Mount A."/>
            <person name="Hedgecock D."/>
            <person name="Xu Z."/>
            <person name="Liu Y."/>
            <person name="Domazet-Loso T."/>
            <person name="Du Y."/>
            <person name="Sun X."/>
            <person name="Zhang S."/>
            <person name="Liu B."/>
            <person name="Cheng P."/>
            <person name="Jiang X."/>
            <person name="Li J."/>
            <person name="Fan D."/>
            <person name="Wang W."/>
            <person name="Fu W."/>
            <person name="Wang T."/>
            <person name="Wang B."/>
            <person name="Zhang J."/>
            <person name="Peng Z."/>
            <person name="Li Y."/>
            <person name="Li N."/>
            <person name="Wang J."/>
            <person name="Chen M."/>
            <person name="He Y."/>
            <person name="Tan F."/>
            <person name="Song X."/>
            <person name="Zheng Q."/>
            <person name="Huang R."/>
            <person name="Yang H."/>
            <person name="Du X."/>
            <person name="Chen L."/>
            <person name="Yang M."/>
            <person name="Gaffney P.M."/>
            <person name="Wang S."/>
            <person name="Luo L."/>
            <person name="She Z."/>
            <person name="Ming Y."/>
            <person name="Huang W."/>
            <person name="Zhang S."/>
            <person name="Huang B."/>
            <person name="Zhang Y."/>
            <person name="Qu T."/>
            <person name="Ni P."/>
            <person name="Miao G."/>
            <person name="Wang J."/>
            <person name="Wang Q."/>
            <person name="Steinberg C.E."/>
            <person name="Wang H."/>
            <person name="Li N."/>
            <person name="Qian L."/>
            <person name="Zhang G."/>
            <person name="Li Y."/>
            <person name="Yang H."/>
            <person name="Liu X."/>
            <person name="Wang J."/>
            <person name="Yin Y."/>
            <person name="Wang J."/>
        </authorList>
    </citation>
    <scope>NUCLEOTIDE SEQUENCE [LARGE SCALE GENOMIC DNA]</scope>
    <source>
        <strain evidence="6">05x7-T-G4-1.051#20</strain>
    </source>
</reference>
<protein>
    <submittedName>
        <fullName evidence="6">Intraflagellar transport protein 74-like protein</fullName>
    </submittedName>
</protein>
<dbReference type="Gene3D" id="1.10.287.1490">
    <property type="match status" value="2"/>
</dbReference>
<evidence type="ECO:0000256" key="2">
    <source>
        <dbReference type="ARBA" id="ARBA00022692"/>
    </source>
</evidence>
<keyword evidence="2 5" id="KW-0812">Transmembrane</keyword>
<sequence>MSSVQYMEFDSRYLPAACISFLFFLFLFKFASPKLSKKIFAKYNDLPEASRIDWDTRHNSPTVRTECAVVMGYMLADAVMMTIYYKQIGEVFFYFHHAASIYAYYYVVVYGVMTGFANYRLLAEISTPFVNNRYFFDVLGIKKTDPLGFTNGILMTLSFFAVRILVMPIYWMKVYQVYGTEAFLRTGHVQMVLLVTCVVLDIINLFWFYKMLKGVHKVLREWKSTYSKWQPTKDGGKAPRDSSTRTTTWYCNSPYNCNGSQRMVQDKTYYLGLIRGKLNDLNAENARLKKEIENSSEENSSFLTYEKRAESLASEIRDLQGELGDYNTLVDKLTTDEDIQDVEFDLNDLRANNEREAKKIEDLFEVKKEKEDRIRQLETELDQEKRMADNLVNDMDPDMRQKYFALKDMNEHMLRQLEKSQQELDVLNSKIGNLQEELSMSQVKQEAVRLYDQINDLEIQRDNYLEETRNKQSPAEERERLLKQVKEDNQEIASLERQTNELKEKIENIEEEIRQLDLDIEENQGERNQKYKELKKREETIDEFLNNFEESKGQEMEKLKQTEQNIVSLLEHTSRNMSRFTALPTPQELGTMKEDLEFKTGEMKKSEQTTVGLAAESDKLQSDLQKVEQLEEKINTELVMLKEKTATMEKELEIYSDLSSLKEEAEKKRRKLMDDRVSLQRRRDTFKKTMQQLTIINTKTMECDYRAISKRVSSVISDFNTILQKQMAGKTSM</sequence>
<dbReference type="Pfam" id="PF03798">
    <property type="entry name" value="TRAM_LAG1_CLN8"/>
    <property type="match status" value="1"/>
</dbReference>
<dbReference type="HOGENOM" id="CLU_378238_0_0_1"/>
<evidence type="ECO:0000256" key="1">
    <source>
        <dbReference type="ARBA" id="ARBA00004141"/>
    </source>
</evidence>
<gene>
    <name evidence="6" type="ORF">CGI_10014466</name>
</gene>
<dbReference type="GO" id="GO:0005929">
    <property type="term" value="C:cilium"/>
    <property type="evidence" value="ECO:0007669"/>
    <property type="project" value="TreeGrafter"/>
</dbReference>
<evidence type="ECO:0000256" key="5">
    <source>
        <dbReference type="PROSITE-ProRule" id="PRU00205"/>
    </source>
</evidence>
<dbReference type="SMART" id="SM00724">
    <property type="entry name" value="TLC"/>
    <property type="match status" value="1"/>
</dbReference>
<keyword evidence="6" id="KW-0969">Cilium</keyword>
<dbReference type="EMBL" id="JH815848">
    <property type="protein sequence ID" value="EKC32048.1"/>
    <property type="molecule type" value="Genomic_DNA"/>
</dbReference>
<evidence type="ECO:0000313" key="6">
    <source>
        <dbReference type="EMBL" id="EKC32048.1"/>
    </source>
</evidence>
<evidence type="ECO:0000256" key="3">
    <source>
        <dbReference type="ARBA" id="ARBA00022989"/>
    </source>
</evidence>